<dbReference type="OrthoDB" id="10020961at2759"/>
<dbReference type="HOGENOM" id="CLU_1320882_0_0_1"/>
<keyword evidence="4" id="KW-1185">Reference proteome</keyword>
<organism evidence="3 4">
    <name type="scientific">Endocarpon pusillum (strain Z07020 / HMAS-L-300199)</name>
    <name type="common">Lichen-forming fungus</name>
    <dbReference type="NCBI Taxonomy" id="1263415"/>
    <lineage>
        <taxon>Eukaryota</taxon>
        <taxon>Fungi</taxon>
        <taxon>Dikarya</taxon>
        <taxon>Ascomycota</taxon>
        <taxon>Pezizomycotina</taxon>
        <taxon>Eurotiomycetes</taxon>
        <taxon>Chaetothyriomycetidae</taxon>
        <taxon>Verrucariales</taxon>
        <taxon>Verrucariaceae</taxon>
        <taxon>Endocarpon</taxon>
    </lineage>
</organism>
<dbReference type="InterPro" id="IPR013567">
    <property type="entry name" value="EF_hand_assoc_2"/>
</dbReference>
<gene>
    <name evidence="3" type="ORF">EPUS_04246</name>
</gene>
<proteinExistence type="predicted"/>
<feature type="domain" description="EF hand associated type-2" evidence="2">
    <location>
        <begin position="138"/>
        <end position="202"/>
    </location>
</feature>
<reference evidence="4" key="1">
    <citation type="journal article" date="2014" name="BMC Genomics">
        <title>Genome characteristics reveal the impact of lichenization on lichen-forming fungus Endocarpon pusillum Hedwig (Verrucariales, Ascomycota).</title>
        <authorList>
            <person name="Wang Y.-Y."/>
            <person name="Liu B."/>
            <person name="Zhang X.-Y."/>
            <person name="Zhou Q.-M."/>
            <person name="Zhang T."/>
            <person name="Li H."/>
            <person name="Yu Y.-F."/>
            <person name="Zhang X.-L."/>
            <person name="Hao X.-Y."/>
            <person name="Wang M."/>
            <person name="Wang L."/>
            <person name="Wei J.-C."/>
        </authorList>
    </citation>
    <scope>NUCLEOTIDE SEQUENCE [LARGE SCALE GENOMIC DNA]</scope>
    <source>
        <strain evidence="4">Z07020 / HMAS-L-300199</strain>
    </source>
</reference>
<dbReference type="Proteomes" id="UP000019373">
    <property type="component" value="Unassembled WGS sequence"/>
</dbReference>
<dbReference type="RefSeq" id="XP_007801533.1">
    <property type="nucleotide sequence ID" value="XM_007803342.1"/>
</dbReference>
<evidence type="ECO:0000259" key="2">
    <source>
        <dbReference type="Pfam" id="PF08356"/>
    </source>
</evidence>
<dbReference type="Gene3D" id="1.10.238.10">
    <property type="entry name" value="EF-hand"/>
    <property type="match status" value="1"/>
</dbReference>
<protein>
    <recommendedName>
        <fullName evidence="2">EF hand associated type-2 domain-containing protein</fullName>
    </recommendedName>
</protein>
<evidence type="ECO:0000313" key="3">
    <source>
        <dbReference type="EMBL" id="ERF72811.1"/>
    </source>
</evidence>
<dbReference type="GeneID" id="19239277"/>
<feature type="region of interest" description="Disordered" evidence="1">
    <location>
        <begin position="104"/>
        <end position="125"/>
    </location>
</feature>
<sequence>MPMTSFRVPVTSEMRSSCISLRVVSGWENMLFSWPALHALLLALVSIFLSHRHPQVQVQVRVRAGVHPANISAIYPPTHIHTTQTPIPSNKPSSATRIPGSLYSFPSPPPPAPQNNTRTAQPPTHHKMEDFQSKCFGKPLNKVDLDHIKQTISRISPNAISTSGISPRGFLLLNKLYAEKGRHETVWAVLRTFQYTDSLSLEGGQRGC</sequence>
<dbReference type="EMBL" id="KE721034">
    <property type="protein sequence ID" value="ERF72811.1"/>
    <property type="molecule type" value="Genomic_DNA"/>
</dbReference>
<evidence type="ECO:0000256" key="1">
    <source>
        <dbReference type="SAM" id="MobiDB-lite"/>
    </source>
</evidence>
<dbReference type="AlphaFoldDB" id="U1GLN4"/>
<dbReference type="eggNOG" id="KOG1707">
    <property type="taxonomic scope" value="Eukaryota"/>
</dbReference>
<accession>U1GLN4</accession>
<dbReference type="Pfam" id="PF08356">
    <property type="entry name" value="EF_assoc_2"/>
    <property type="match status" value="1"/>
</dbReference>
<name>U1GLN4_ENDPU</name>
<evidence type="ECO:0000313" key="4">
    <source>
        <dbReference type="Proteomes" id="UP000019373"/>
    </source>
</evidence>